<feature type="compositionally biased region" description="Basic residues" evidence="1">
    <location>
        <begin position="154"/>
        <end position="163"/>
    </location>
</feature>
<feature type="compositionally biased region" description="Gly residues" evidence="1">
    <location>
        <begin position="188"/>
        <end position="197"/>
    </location>
</feature>
<name>A0A6J4RSK0_9ACTN</name>
<dbReference type="GO" id="GO:0008111">
    <property type="term" value="F:alpha-methylacyl-CoA racemase activity"/>
    <property type="evidence" value="ECO:0007669"/>
    <property type="project" value="UniProtKB-EC"/>
</dbReference>
<protein>
    <submittedName>
        <fullName evidence="2">Alpha-methylacyl-CoA racemase</fullName>
        <ecNumber evidence="2">5.1.99.4</ecNumber>
    </submittedName>
</protein>
<proteinExistence type="predicted"/>
<feature type="region of interest" description="Disordered" evidence="1">
    <location>
        <begin position="105"/>
        <end position="197"/>
    </location>
</feature>
<evidence type="ECO:0000313" key="2">
    <source>
        <dbReference type="EMBL" id="CAA9476639.1"/>
    </source>
</evidence>
<dbReference type="AlphaFoldDB" id="A0A6J4RSK0"/>
<feature type="compositionally biased region" description="Basic and acidic residues" evidence="1">
    <location>
        <begin position="171"/>
        <end position="181"/>
    </location>
</feature>
<sequence length="197" mass="21398">GDGRGAIPGRRRRAGARHRSPERRPRLLPPVPVRRRLGDVRRARAEVLPGLVPWRGSRGPDRPAVLAPGVPGARGDPGCVHGAHPRAVAGVRLRGRLLSRAGARRRRGAVVGARARARDGRRARPARRREPGQAARRPGEDVAHARRREPPARPRPRRAHRQRAALARLRGGRDRGAEGVRRGRRPGHGGVGVISGV</sequence>
<feature type="compositionally biased region" description="Basic and acidic residues" evidence="1">
    <location>
        <begin position="137"/>
        <end position="152"/>
    </location>
</feature>
<feature type="region of interest" description="Disordered" evidence="1">
    <location>
        <begin position="1"/>
        <end position="29"/>
    </location>
</feature>
<feature type="non-terminal residue" evidence="2">
    <location>
        <position position="197"/>
    </location>
</feature>
<evidence type="ECO:0000256" key="1">
    <source>
        <dbReference type="SAM" id="MobiDB-lite"/>
    </source>
</evidence>
<keyword evidence="2" id="KW-0413">Isomerase</keyword>
<feature type="non-terminal residue" evidence="2">
    <location>
        <position position="1"/>
    </location>
</feature>
<dbReference type="EC" id="5.1.99.4" evidence="2"/>
<dbReference type="EMBL" id="CADCVT010000042">
    <property type="protein sequence ID" value="CAA9476639.1"/>
    <property type="molecule type" value="Genomic_DNA"/>
</dbReference>
<gene>
    <name evidence="2" type="ORF">AVDCRST_MAG85-375</name>
</gene>
<feature type="compositionally biased region" description="Basic residues" evidence="1">
    <location>
        <begin position="9"/>
        <end position="21"/>
    </location>
</feature>
<accession>A0A6J4RSK0</accession>
<reference evidence="2" key="1">
    <citation type="submission" date="2020-02" db="EMBL/GenBank/DDBJ databases">
        <authorList>
            <person name="Meier V. D."/>
        </authorList>
    </citation>
    <scope>NUCLEOTIDE SEQUENCE</scope>
    <source>
        <strain evidence="2">AVDCRST_MAG85</strain>
    </source>
</reference>
<organism evidence="2">
    <name type="scientific">uncultured Solirubrobacteraceae bacterium</name>
    <dbReference type="NCBI Taxonomy" id="1162706"/>
    <lineage>
        <taxon>Bacteria</taxon>
        <taxon>Bacillati</taxon>
        <taxon>Actinomycetota</taxon>
        <taxon>Thermoleophilia</taxon>
        <taxon>Solirubrobacterales</taxon>
        <taxon>Solirubrobacteraceae</taxon>
        <taxon>environmental samples</taxon>
    </lineage>
</organism>